<dbReference type="EMBL" id="CADIKM010000011">
    <property type="protein sequence ID" value="CAB3789739.1"/>
    <property type="molecule type" value="Genomic_DNA"/>
</dbReference>
<protein>
    <submittedName>
        <fullName evidence="1">Uncharacterized protein</fullName>
    </submittedName>
</protein>
<gene>
    <name evidence="1" type="ORF">LMG28138_02873</name>
</gene>
<name>A0A6S7B7I3_9BURK</name>
<evidence type="ECO:0000313" key="1">
    <source>
        <dbReference type="EMBL" id="CAB3789739.1"/>
    </source>
</evidence>
<evidence type="ECO:0000313" key="2">
    <source>
        <dbReference type="Proteomes" id="UP000494115"/>
    </source>
</evidence>
<organism evidence="1 2">
    <name type="scientific">Pararobbsia alpina</name>
    <dbReference type="NCBI Taxonomy" id="621374"/>
    <lineage>
        <taxon>Bacteria</taxon>
        <taxon>Pseudomonadati</taxon>
        <taxon>Pseudomonadota</taxon>
        <taxon>Betaproteobacteria</taxon>
        <taxon>Burkholderiales</taxon>
        <taxon>Burkholderiaceae</taxon>
        <taxon>Pararobbsia</taxon>
    </lineage>
</organism>
<dbReference type="Proteomes" id="UP000494115">
    <property type="component" value="Unassembled WGS sequence"/>
</dbReference>
<reference evidence="1 2" key="1">
    <citation type="submission" date="2020-04" db="EMBL/GenBank/DDBJ databases">
        <authorList>
            <person name="De Canck E."/>
        </authorList>
    </citation>
    <scope>NUCLEOTIDE SEQUENCE [LARGE SCALE GENOMIC DNA]</scope>
    <source>
        <strain evidence="1 2">LMG 28138</strain>
    </source>
</reference>
<accession>A0A6S7B7I3</accession>
<sequence length="78" mass="8656">MTTIRITGWKAGFNKVQFGSLLRECCGFSLSERKRQVDSILQGDVITIEIAPDRCEHFLQSASYLGAICELGANSDRC</sequence>
<dbReference type="AlphaFoldDB" id="A0A6S7B7I3"/>
<proteinExistence type="predicted"/>
<keyword evidence="2" id="KW-1185">Reference proteome</keyword>